<dbReference type="GO" id="GO:0008781">
    <property type="term" value="F:N-acylneuraminate cytidylyltransferase activity"/>
    <property type="evidence" value="ECO:0007669"/>
    <property type="project" value="TreeGrafter"/>
</dbReference>
<dbReference type="Gene3D" id="3.40.50.1000">
    <property type="entry name" value="HAD superfamily/HAD-like"/>
    <property type="match status" value="1"/>
</dbReference>
<evidence type="ECO:0000256" key="5">
    <source>
        <dbReference type="ARBA" id="ARBA00013066"/>
    </source>
</evidence>
<reference evidence="14 15" key="1">
    <citation type="submission" date="2020-08" db="EMBL/GenBank/DDBJ databases">
        <title>Genomic Encyclopedia of Type Strains, Phase IV (KMG-IV): sequencing the most valuable type-strain genomes for metagenomic binning, comparative biology and taxonomic classification.</title>
        <authorList>
            <person name="Goeker M."/>
        </authorList>
    </citation>
    <scope>NUCLEOTIDE SEQUENCE [LARGE SCALE GENOMIC DNA]</scope>
    <source>
        <strain evidence="14 15">DSM 22975</strain>
    </source>
</reference>
<dbReference type="SUPFAM" id="SSF56784">
    <property type="entry name" value="HAD-like"/>
    <property type="match status" value="1"/>
</dbReference>
<feature type="binding site" evidence="13">
    <location>
        <position position="29"/>
    </location>
    <ligand>
        <name>Mg(2+)</name>
        <dbReference type="ChEBI" id="CHEBI:18420"/>
    </ligand>
</feature>
<dbReference type="GO" id="GO:0019143">
    <property type="term" value="F:3-deoxy-manno-octulosonate-8-phosphatase activity"/>
    <property type="evidence" value="ECO:0007669"/>
    <property type="project" value="UniProtKB-UniRule"/>
</dbReference>
<evidence type="ECO:0000256" key="4">
    <source>
        <dbReference type="ARBA" id="ARBA00011881"/>
    </source>
</evidence>
<feature type="binding site" evidence="13">
    <location>
        <position position="31"/>
    </location>
    <ligand>
        <name>substrate</name>
    </ligand>
</feature>
<dbReference type="SFLD" id="SFLDG01136">
    <property type="entry name" value="C1.6:_Phosphoserine_Phosphatas"/>
    <property type="match status" value="1"/>
</dbReference>
<dbReference type="FunFam" id="3.40.50.1000:FF:000029">
    <property type="entry name" value="3-deoxy-D-manno-octulosonate 8-phosphate phosphatase KdsC"/>
    <property type="match status" value="1"/>
</dbReference>
<keyword evidence="15" id="KW-1185">Reference proteome</keyword>
<sequence length="185" mass="19810">MSDYVATPYGTVEKRVLTLAANIRLLVCDVDGVLSDGLIYMGNDGEELKTFHTHDGFGIKALLNAGIQVAVITGRSSAIVQRRMQALGVQHIYQGQGDKMPAFDDLLHKLALTPAQAAYIGDDVIDLPVMRHAALGIAVSNAHPLVQQKADWITRTRGGYGAVREACDLILQAQGLLDTAKGTSV</sequence>
<gene>
    <name evidence="14" type="ORF">HNR75_002696</name>
</gene>
<dbReference type="AlphaFoldDB" id="A0A841GGQ3"/>
<evidence type="ECO:0000256" key="9">
    <source>
        <dbReference type="ARBA" id="ARBA00022842"/>
    </source>
</evidence>
<dbReference type="NCBIfam" id="NF007019">
    <property type="entry name" value="PRK09484.1"/>
    <property type="match status" value="1"/>
</dbReference>
<keyword evidence="9 12" id="KW-0460">Magnesium</keyword>
<dbReference type="PANTHER" id="PTHR21485">
    <property type="entry name" value="HAD SUPERFAMILY MEMBERS CMAS AND KDSC"/>
    <property type="match status" value="1"/>
</dbReference>
<dbReference type="RefSeq" id="WP_188027469.1">
    <property type="nucleotide sequence ID" value="NZ_JACHGR010000009.1"/>
</dbReference>
<dbReference type="NCBIfam" id="TIGR01670">
    <property type="entry name" value="KdsC-phosphatas"/>
    <property type="match status" value="1"/>
</dbReference>
<dbReference type="SFLD" id="SFLDS00003">
    <property type="entry name" value="Haloacid_Dehalogenase"/>
    <property type="match status" value="1"/>
</dbReference>
<keyword evidence="10 12" id="KW-0448">Lipopolysaccharide biosynthesis</keyword>
<dbReference type="GO" id="GO:0009103">
    <property type="term" value="P:lipopolysaccharide biosynthetic process"/>
    <property type="evidence" value="ECO:0007669"/>
    <property type="project" value="UniProtKB-UniRule"/>
</dbReference>
<evidence type="ECO:0000256" key="2">
    <source>
        <dbReference type="ARBA" id="ARBA00001946"/>
    </source>
</evidence>
<dbReference type="EC" id="3.1.3.45" evidence="5 12"/>
<dbReference type="EMBL" id="JACHGR010000009">
    <property type="protein sequence ID" value="MBB6056757.1"/>
    <property type="molecule type" value="Genomic_DNA"/>
</dbReference>
<dbReference type="Pfam" id="PF08282">
    <property type="entry name" value="Hydrolase_3"/>
    <property type="match status" value="1"/>
</dbReference>
<comment type="caution">
    <text evidence="14">The sequence shown here is derived from an EMBL/GenBank/DDBJ whole genome shotgun (WGS) entry which is preliminary data.</text>
</comment>
<dbReference type="GO" id="GO:0046872">
    <property type="term" value="F:metal ion binding"/>
    <property type="evidence" value="ECO:0007669"/>
    <property type="project" value="UniProtKB-UniRule"/>
</dbReference>
<dbReference type="SFLD" id="SFLDG01138">
    <property type="entry name" value="C1.6.2:_Deoxy-d-mannose-octulo"/>
    <property type="match status" value="1"/>
</dbReference>
<accession>A0A841GGQ3</accession>
<evidence type="ECO:0000256" key="12">
    <source>
        <dbReference type="PIRNR" id="PIRNR006118"/>
    </source>
</evidence>
<evidence type="ECO:0000256" key="13">
    <source>
        <dbReference type="PIRSR" id="PIRSR006118-2"/>
    </source>
</evidence>
<evidence type="ECO:0000256" key="11">
    <source>
        <dbReference type="ARBA" id="ARBA00031051"/>
    </source>
</evidence>
<feature type="binding site" evidence="13">
    <location>
        <position position="122"/>
    </location>
    <ligand>
        <name>Mg(2+)</name>
        <dbReference type="ChEBI" id="CHEBI:18420"/>
    </ligand>
</feature>
<dbReference type="InterPro" id="IPR010023">
    <property type="entry name" value="KdsC_fam"/>
</dbReference>
<proteinExistence type="inferred from homology"/>
<evidence type="ECO:0000313" key="14">
    <source>
        <dbReference type="EMBL" id="MBB6056757.1"/>
    </source>
</evidence>
<comment type="catalytic activity">
    <reaction evidence="1 12">
        <text>3-deoxy-alpha-D-manno-2-octulosonate-8-phosphate + H2O = 3-deoxy-alpha-D-manno-oct-2-ulosonate + phosphate</text>
        <dbReference type="Rhea" id="RHEA:11500"/>
        <dbReference type="ChEBI" id="CHEBI:15377"/>
        <dbReference type="ChEBI" id="CHEBI:43474"/>
        <dbReference type="ChEBI" id="CHEBI:85985"/>
        <dbReference type="ChEBI" id="CHEBI:85986"/>
        <dbReference type="EC" id="3.1.3.45"/>
    </reaction>
</comment>
<evidence type="ECO:0000256" key="6">
    <source>
        <dbReference type="ARBA" id="ARBA00020092"/>
    </source>
</evidence>
<dbReference type="PIRSF" id="PIRSF006118">
    <property type="entry name" value="KDO8-P_Ptase"/>
    <property type="match status" value="1"/>
</dbReference>
<comment type="cofactor">
    <cofactor evidence="2 12 13">
        <name>Mg(2+)</name>
        <dbReference type="ChEBI" id="CHEBI:18420"/>
    </cofactor>
</comment>
<dbReference type="PANTHER" id="PTHR21485:SF6">
    <property type="entry name" value="N-ACYLNEURAMINATE CYTIDYLYLTRANSFERASE-RELATED"/>
    <property type="match status" value="1"/>
</dbReference>
<evidence type="ECO:0000256" key="1">
    <source>
        <dbReference type="ARBA" id="ARBA00000898"/>
    </source>
</evidence>
<dbReference type="InterPro" id="IPR036412">
    <property type="entry name" value="HAD-like_sf"/>
</dbReference>
<organism evidence="14 15">
    <name type="scientific">Tolumonas osonensis</name>
    <dbReference type="NCBI Taxonomy" id="675874"/>
    <lineage>
        <taxon>Bacteria</taxon>
        <taxon>Pseudomonadati</taxon>
        <taxon>Pseudomonadota</taxon>
        <taxon>Gammaproteobacteria</taxon>
        <taxon>Aeromonadales</taxon>
        <taxon>Aeromonadaceae</taxon>
        <taxon>Tolumonas</taxon>
    </lineage>
</organism>
<keyword evidence="8 12" id="KW-0378">Hydrolase</keyword>
<name>A0A841GGQ3_9GAMM</name>
<evidence type="ECO:0000256" key="8">
    <source>
        <dbReference type="ARBA" id="ARBA00022801"/>
    </source>
</evidence>
<evidence type="ECO:0000313" key="15">
    <source>
        <dbReference type="Proteomes" id="UP000585721"/>
    </source>
</evidence>
<dbReference type="InterPro" id="IPR023214">
    <property type="entry name" value="HAD_sf"/>
</dbReference>
<evidence type="ECO:0000256" key="10">
    <source>
        <dbReference type="ARBA" id="ARBA00022985"/>
    </source>
</evidence>
<keyword evidence="7 12" id="KW-0479">Metal-binding</keyword>
<comment type="subunit">
    <text evidence="4 12">Homotetramer.</text>
</comment>
<protein>
    <recommendedName>
        <fullName evidence="6 12">3-deoxy-D-manno-octulosonate 8-phosphate phosphatase KdsC</fullName>
        <ecNumber evidence="5 12">3.1.3.45</ecNumber>
    </recommendedName>
    <alternativeName>
        <fullName evidence="11 12">KDO 8-P phosphatase</fullName>
    </alternativeName>
</protein>
<dbReference type="Proteomes" id="UP000585721">
    <property type="component" value="Unassembled WGS sequence"/>
</dbReference>
<dbReference type="CDD" id="cd01630">
    <property type="entry name" value="HAD_KDO-like"/>
    <property type="match status" value="1"/>
</dbReference>
<comment type="similarity">
    <text evidence="3 12">Belongs to the KdsC family.</text>
</comment>
<comment type="function">
    <text evidence="12">Catalyzes the hydrolysis of 3-deoxy-D-manno-octulosonate 8-phosphate (KDO 8-P) to 3-deoxy-D-manno-octulosonate (KDO) and inorganic phosphate.</text>
</comment>
<evidence type="ECO:0000256" key="3">
    <source>
        <dbReference type="ARBA" id="ARBA00005893"/>
    </source>
</evidence>
<dbReference type="InterPro" id="IPR050793">
    <property type="entry name" value="CMP-NeuNAc_synthase"/>
</dbReference>
<evidence type="ECO:0000256" key="7">
    <source>
        <dbReference type="ARBA" id="ARBA00022723"/>
    </source>
</evidence>